<keyword evidence="2" id="KW-0963">Cytoplasm</keyword>
<gene>
    <name evidence="11" type="ORF">MNOR_LOCUS13565</name>
</gene>
<keyword evidence="5 7" id="KW-0342">GTP-binding</keyword>
<evidence type="ECO:0000256" key="4">
    <source>
        <dbReference type="ARBA" id="ARBA00022741"/>
    </source>
</evidence>
<evidence type="ECO:0000259" key="10">
    <source>
        <dbReference type="PROSITE" id="PS51719"/>
    </source>
</evidence>
<evidence type="ECO:0000313" key="11">
    <source>
        <dbReference type="EMBL" id="CAL4088476.1"/>
    </source>
</evidence>
<dbReference type="InterPro" id="IPR030379">
    <property type="entry name" value="G_SEPTIN_dom"/>
</dbReference>
<dbReference type="PIRSF" id="PIRSF006698">
    <property type="entry name" value="Septin"/>
    <property type="match status" value="1"/>
</dbReference>
<keyword evidence="4 7" id="KW-0547">Nucleotide-binding</keyword>
<evidence type="ECO:0000256" key="8">
    <source>
        <dbReference type="SAM" id="Coils"/>
    </source>
</evidence>
<dbReference type="EMBL" id="CAXKWB010007806">
    <property type="protein sequence ID" value="CAL4088476.1"/>
    <property type="molecule type" value="Genomic_DNA"/>
</dbReference>
<feature type="non-terminal residue" evidence="11">
    <location>
        <position position="380"/>
    </location>
</feature>
<sequence length="380" mass="43595">MGTEDNNDRDNIIGFATLPEQVHRKSVKRGFDFTLMVVGESGLGKSTLVNSLFLTDIYKDRVLPTAQESVEKTVDIQKKTIEIEEKGVKLRLTVVDTPGFGDAVNCDENWKTVERYVDEQFNRYFQDESGLNRKNIQDHRIHCVLYFIPPYGHGLRQLDVEFMRRLHRKVNIVPVIAKADTLTKTEIAKLKSSLLNDIDEHKIKIYQFPDCDSDEDDDFKQQDADLKSSIPFAVIGSNCIIDIAGRKVRGRQYPWGIVEVENSEHCDFGKLRTMLISTHMQDLKDVTQDIHYENFRAQCISQMQQVALKERGKLKRDSAVNIDQIGGTDTLLQQKDEEIRKMQEMLSQMQEKLKESGKDPLVNLSMEPGKTNRDSVINVQ</sequence>
<evidence type="ECO:0000256" key="6">
    <source>
        <dbReference type="ARBA" id="ARBA00023306"/>
    </source>
</evidence>
<keyword evidence="3" id="KW-0132">Cell division</keyword>
<protein>
    <recommendedName>
        <fullName evidence="10">Septin-type G domain-containing protein</fullName>
    </recommendedName>
</protein>
<evidence type="ECO:0000256" key="7">
    <source>
        <dbReference type="RuleBase" id="RU004560"/>
    </source>
</evidence>
<feature type="region of interest" description="Disordered" evidence="9">
    <location>
        <begin position="360"/>
        <end position="380"/>
    </location>
</feature>
<accession>A0AAV2QIV4</accession>
<dbReference type="CDD" id="cd01850">
    <property type="entry name" value="CDC_Septin"/>
    <property type="match status" value="1"/>
</dbReference>
<proteinExistence type="inferred from homology"/>
<dbReference type="Gene3D" id="3.40.50.300">
    <property type="entry name" value="P-loop containing nucleotide triphosphate hydrolases"/>
    <property type="match status" value="1"/>
</dbReference>
<keyword evidence="8" id="KW-0175">Coiled coil</keyword>
<keyword evidence="6" id="KW-0131">Cell cycle</keyword>
<dbReference type="GO" id="GO:0005737">
    <property type="term" value="C:cytoplasm"/>
    <property type="evidence" value="ECO:0007669"/>
    <property type="project" value="UniProtKB-SubCell"/>
</dbReference>
<reference evidence="11 12" key="1">
    <citation type="submission" date="2024-05" db="EMBL/GenBank/DDBJ databases">
        <authorList>
            <person name="Wallberg A."/>
        </authorList>
    </citation>
    <scope>NUCLEOTIDE SEQUENCE [LARGE SCALE GENOMIC DNA]</scope>
</reference>
<dbReference type="InterPro" id="IPR027417">
    <property type="entry name" value="P-loop_NTPase"/>
</dbReference>
<dbReference type="InterPro" id="IPR016491">
    <property type="entry name" value="Septin"/>
</dbReference>
<dbReference type="PANTHER" id="PTHR18884">
    <property type="entry name" value="SEPTIN"/>
    <property type="match status" value="1"/>
</dbReference>
<organism evidence="11 12">
    <name type="scientific">Meganyctiphanes norvegica</name>
    <name type="common">Northern krill</name>
    <name type="synonym">Thysanopoda norvegica</name>
    <dbReference type="NCBI Taxonomy" id="48144"/>
    <lineage>
        <taxon>Eukaryota</taxon>
        <taxon>Metazoa</taxon>
        <taxon>Ecdysozoa</taxon>
        <taxon>Arthropoda</taxon>
        <taxon>Crustacea</taxon>
        <taxon>Multicrustacea</taxon>
        <taxon>Malacostraca</taxon>
        <taxon>Eumalacostraca</taxon>
        <taxon>Eucarida</taxon>
        <taxon>Euphausiacea</taxon>
        <taxon>Euphausiidae</taxon>
        <taxon>Meganyctiphanes</taxon>
    </lineage>
</organism>
<keyword evidence="12" id="KW-1185">Reference proteome</keyword>
<dbReference type="FunFam" id="3.40.50.300:FF:000064">
    <property type="entry name" value="Septin 4"/>
    <property type="match status" value="1"/>
</dbReference>
<dbReference type="AlphaFoldDB" id="A0AAV2QIV4"/>
<dbReference type="GO" id="GO:0005525">
    <property type="term" value="F:GTP binding"/>
    <property type="evidence" value="ECO:0007669"/>
    <property type="project" value="UniProtKB-KW"/>
</dbReference>
<comment type="caution">
    <text evidence="11">The sequence shown here is derived from an EMBL/GenBank/DDBJ whole genome shotgun (WGS) entry which is preliminary data.</text>
</comment>
<evidence type="ECO:0000256" key="1">
    <source>
        <dbReference type="ARBA" id="ARBA00004496"/>
    </source>
</evidence>
<dbReference type="SUPFAM" id="SSF52540">
    <property type="entry name" value="P-loop containing nucleoside triphosphate hydrolases"/>
    <property type="match status" value="1"/>
</dbReference>
<evidence type="ECO:0000256" key="3">
    <source>
        <dbReference type="ARBA" id="ARBA00022618"/>
    </source>
</evidence>
<dbReference type="Proteomes" id="UP001497623">
    <property type="component" value="Unassembled WGS sequence"/>
</dbReference>
<feature type="domain" description="Septin-type G" evidence="10">
    <location>
        <begin position="29"/>
        <end position="302"/>
    </location>
</feature>
<evidence type="ECO:0000256" key="5">
    <source>
        <dbReference type="ARBA" id="ARBA00023134"/>
    </source>
</evidence>
<evidence type="ECO:0000256" key="9">
    <source>
        <dbReference type="SAM" id="MobiDB-lite"/>
    </source>
</evidence>
<evidence type="ECO:0000313" key="12">
    <source>
        <dbReference type="Proteomes" id="UP001497623"/>
    </source>
</evidence>
<dbReference type="PROSITE" id="PS51719">
    <property type="entry name" value="G_SEPTIN"/>
    <property type="match status" value="1"/>
</dbReference>
<feature type="coiled-coil region" evidence="8">
    <location>
        <begin position="332"/>
        <end position="359"/>
    </location>
</feature>
<dbReference type="Pfam" id="PF00735">
    <property type="entry name" value="Septin"/>
    <property type="match status" value="1"/>
</dbReference>
<dbReference type="GO" id="GO:0051301">
    <property type="term" value="P:cell division"/>
    <property type="evidence" value="ECO:0007669"/>
    <property type="project" value="UniProtKB-KW"/>
</dbReference>
<name>A0AAV2QIV4_MEGNR</name>
<evidence type="ECO:0000256" key="2">
    <source>
        <dbReference type="ARBA" id="ARBA00022490"/>
    </source>
</evidence>
<comment type="similarity">
    <text evidence="7">Belongs to the TRAFAC class TrmE-Era-EngA-EngB-Septin-like GTPase superfamily. Septin GTPase family.</text>
</comment>
<comment type="subcellular location">
    <subcellularLocation>
        <location evidence="1">Cytoplasm</location>
    </subcellularLocation>
</comment>